<dbReference type="Pfam" id="PF13640">
    <property type="entry name" value="2OG-FeII_Oxy_3"/>
    <property type="match status" value="1"/>
</dbReference>
<evidence type="ECO:0000313" key="11">
    <source>
        <dbReference type="EMBL" id="GAA0148822.1"/>
    </source>
</evidence>
<dbReference type="InterPro" id="IPR006620">
    <property type="entry name" value="Pro_4_hyd_alph"/>
</dbReference>
<dbReference type="InterPro" id="IPR005123">
    <property type="entry name" value="Oxoglu/Fe-dep_dioxygenase_dom"/>
</dbReference>
<keyword evidence="9" id="KW-1133">Transmembrane helix</keyword>
<dbReference type="InterPro" id="IPR044862">
    <property type="entry name" value="Pro_4_hyd_alph_FE2OG_OXY"/>
</dbReference>
<organism evidence="11 12">
    <name type="scientific">Lithospermum erythrorhizon</name>
    <name type="common">Purple gromwell</name>
    <name type="synonym">Lithospermum officinale var. erythrorhizon</name>
    <dbReference type="NCBI Taxonomy" id="34254"/>
    <lineage>
        <taxon>Eukaryota</taxon>
        <taxon>Viridiplantae</taxon>
        <taxon>Streptophyta</taxon>
        <taxon>Embryophyta</taxon>
        <taxon>Tracheophyta</taxon>
        <taxon>Spermatophyta</taxon>
        <taxon>Magnoliopsida</taxon>
        <taxon>eudicotyledons</taxon>
        <taxon>Gunneridae</taxon>
        <taxon>Pentapetalae</taxon>
        <taxon>asterids</taxon>
        <taxon>lamiids</taxon>
        <taxon>Boraginales</taxon>
        <taxon>Boraginaceae</taxon>
        <taxon>Boraginoideae</taxon>
        <taxon>Lithospermeae</taxon>
        <taxon>Lithospermum</taxon>
    </lineage>
</organism>
<accession>A0AAV3PAT4</accession>
<dbReference type="GO" id="GO:0005789">
    <property type="term" value="C:endoplasmic reticulum membrane"/>
    <property type="evidence" value="ECO:0007669"/>
    <property type="project" value="UniProtKB-SubCell"/>
</dbReference>
<name>A0AAV3PAT4_LITER</name>
<evidence type="ECO:0000256" key="6">
    <source>
        <dbReference type="ARBA" id="ARBA00023002"/>
    </source>
</evidence>
<comment type="caution">
    <text evidence="11">The sequence shown here is derived from an EMBL/GenBank/DDBJ whole genome shotgun (WGS) entry which is preliminary data.</text>
</comment>
<dbReference type="AlphaFoldDB" id="A0AAV3PAT4"/>
<gene>
    <name evidence="11" type="ORF">LIER_08158</name>
</gene>
<evidence type="ECO:0000259" key="10">
    <source>
        <dbReference type="PROSITE" id="PS51471"/>
    </source>
</evidence>
<evidence type="ECO:0000256" key="7">
    <source>
        <dbReference type="ARBA" id="ARBA00023004"/>
    </source>
</evidence>
<reference evidence="11 12" key="1">
    <citation type="submission" date="2024-01" db="EMBL/GenBank/DDBJ databases">
        <title>The complete chloroplast genome sequence of Lithospermum erythrorhizon: insights into the phylogenetic relationship among Boraginaceae species and the maternal lineages of purple gromwells.</title>
        <authorList>
            <person name="Okada T."/>
            <person name="Watanabe K."/>
        </authorList>
    </citation>
    <scope>NUCLEOTIDE SEQUENCE [LARGE SCALE GENOMIC DNA]</scope>
</reference>
<evidence type="ECO:0000256" key="2">
    <source>
        <dbReference type="ARBA" id="ARBA00004648"/>
    </source>
</evidence>
<keyword evidence="3" id="KW-0479">Metal-binding</keyword>
<keyword evidence="6" id="KW-0560">Oxidoreductase</keyword>
<sequence length="287" mass="32627">MARAIIMMMGILVFVAITMFMGILINLALFLHWEDTSASNTGFLRSECILIGITALFRRYALFLFDAFHPEVKPEIISWSPRITLYRNFLSMEECDHLKEIALPRLRVSMVVGNTTGQGIVSDERTSSGMFLSSKDPVIKEIEKRISVYSQIPVENGESTQILRYEKNQYYRPHHDYFFDLKRVKYSGQRIATMMLYLSDNLEGGETYFPKAGSSECSCGGKLVKGLCIKPTKGDAVLFWNVGLDGQEDDSSLHGGCEVLSGEKWLATKWMTRRTRFPSHRYPISSV</sequence>
<comment type="catalytic activity">
    <reaction evidence="8">
        <text>L-prolyl-[collagen] + 2-oxoglutarate + O2 = trans-4-hydroxy-L-prolyl-[collagen] + succinate + CO2</text>
        <dbReference type="Rhea" id="RHEA:18945"/>
        <dbReference type="Rhea" id="RHEA-COMP:11676"/>
        <dbReference type="Rhea" id="RHEA-COMP:11680"/>
        <dbReference type="ChEBI" id="CHEBI:15379"/>
        <dbReference type="ChEBI" id="CHEBI:16526"/>
        <dbReference type="ChEBI" id="CHEBI:16810"/>
        <dbReference type="ChEBI" id="CHEBI:30031"/>
        <dbReference type="ChEBI" id="CHEBI:50342"/>
        <dbReference type="ChEBI" id="CHEBI:61965"/>
        <dbReference type="EC" id="1.14.11.2"/>
    </reaction>
</comment>
<comment type="cofactor">
    <cofactor evidence="1">
        <name>L-ascorbate</name>
        <dbReference type="ChEBI" id="CHEBI:38290"/>
    </cofactor>
</comment>
<feature type="transmembrane region" description="Helical" evidence="9">
    <location>
        <begin position="12"/>
        <end position="33"/>
    </location>
</feature>
<dbReference type="GO" id="GO:0005506">
    <property type="term" value="F:iron ion binding"/>
    <property type="evidence" value="ECO:0007669"/>
    <property type="project" value="InterPro"/>
</dbReference>
<dbReference type="SMART" id="SM00702">
    <property type="entry name" value="P4Hc"/>
    <property type="match status" value="1"/>
</dbReference>
<keyword evidence="9" id="KW-0812">Transmembrane</keyword>
<evidence type="ECO:0000313" key="12">
    <source>
        <dbReference type="Proteomes" id="UP001454036"/>
    </source>
</evidence>
<feature type="domain" description="Fe2OG dioxygenase" evidence="10">
    <location>
        <begin position="156"/>
        <end position="273"/>
    </location>
</feature>
<keyword evidence="12" id="KW-1185">Reference proteome</keyword>
<dbReference type="Proteomes" id="UP001454036">
    <property type="component" value="Unassembled WGS sequence"/>
</dbReference>
<dbReference type="PANTHER" id="PTHR10869:SF42">
    <property type="entry name" value="PROLYL 4-HYDROXYLASE 1"/>
    <property type="match status" value="1"/>
</dbReference>
<keyword evidence="7" id="KW-0408">Iron</keyword>
<keyword evidence="9" id="KW-0472">Membrane</keyword>
<dbReference type="PROSITE" id="PS51471">
    <property type="entry name" value="FE2OG_OXY"/>
    <property type="match status" value="1"/>
</dbReference>
<keyword evidence="4" id="KW-0223">Dioxygenase</keyword>
<evidence type="ECO:0000256" key="1">
    <source>
        <dbReference type="ARBA" id="ARBA00001961"/>
    </source>
</evidence>
<evidence type="ECO:0000256" key="4">
    <source>
        <dbReference type="ARBA" id="ARBA00022964"/>
    </source>
</evidence>
<dbReference type="InterPro" id="IPR045054">
    <property type="entry name" value="P4HA-like"/>
</dbReference>
<dbReference type="FunFam" id="2.60.120.620:FF:000015">
    <property type="entry name" value="Prolyl 4-hydroxylase 1"/>
    <property type="match status" value="1"/>
</dbReference>
<dbReference type="GO" id="GO:0004656">
    <property type="term" value="F:procollagen-proline 4-dioxygenase activity"/>
    <property type="evidence" value="ECO:0007669"/>
    <property type="project" value="UniProtKB-EC"/>
</dbReference>
<dbReference type="PANTHER" id="PTHR10869">
    <property type="entry name" value="PROLYL 4-HYDROXYLASE ALPHA SUBUNIT"/>
    <property type="match status" value="1"/>
</dbReference>
<dbReference type="EMBL" id="BAABME010001304">
    <property type="protein sequence ID" value="GAA0148822.1"/>
    <property type="molecule type" value="Genomic_DNA"/>
</dbReference>
<dbReference type="GO" id="GO:0031418">
    <property type="term" value="F:L-ascorbic acid binding"/>
    <property type="evidence" value="ECO:0007669"/>
    <property type="project" value="InterPro"/>
</dbReference>
<proteinExistence type="predicted"/>
<dbReference type="Gene3D" id="2.60.120.620">
    <property type="entry name" value="q2cbj1_9rhob like domain"/>
    <property type="match status" value="1"/>
</dbReference>
<comment type="subcellular location">
    <subcellularLocation>
        <location evidence="2">Endoplasmic reticulum membrane</location>
        <topology evidence="2">Single-pass type II membrane protein</topology>
    </subcellularLocation>
</comment>
<evidence type="ECO:0000256" key="5">
    <source>
        <dbReference type="ARBA" id="ARBA00022968"/>
    </source>
</evidence>
<keyword evidence="5" id="KW-0735">Signal-anchor</keyword>
<evidence type="ECO:0000256" key="3">
    <source>
        <dbReference type="ARBA" id="ARBA00022723"/>
    </source>
</evidence>
<evidence type="ECO:0000256" key="9">
    <source>
        <dbReference type="SAM" id="Phobius"/>
    </source>
</evidence>
<evidence type="ECO:0000256" key="8">
    <source>
        <dbReference type="ARBA" id="ARBA00049169"/>
    </source>
</evidence>
<protein>
    <submittedName>
        <fullName evidence="11">Protein modifying enzyme</fullName>
    </submittedName>
</protein>